<proteinExistence type="predicted"/>
<dbReference type="AlphaFoldDB" id="A0A0R3TBI3"/>
<dbReference type="EMBL" id="UZAE01003093">
    <property type="protein sequence ID" value="VDO00280.1"/>
    <property type="molecule type" value="Genomic_DNA"/>
</dbReference>
<reference evidence="1 2" key="2">
    <citation type="submission" date="2018-11" db="EMBL/GenBank/DDBJ databases">
        <authorList>
            <consortium name="Pathogen Informatics"/>
        </authorList>
    </citation>
    <scope>NUCLEOTIDE SEQUENCE [LARGE SCALE GENOMIC DNA]</scope>
</reference>
<protein>
    <submittedName>
        <fullName evidence="1 3">Uncharacterized protein</fullName>
    </submittedName>
</protein>
<gene>
    <name evidence="1" type="ORF">HNAJ_LOCUS4420</name>
</gene>
<evidence type="ECO:0000313" key="3">
    <source>
        <dbReference type="WBParaSite" id="HNAJ_0000442201-mRNA-1"/>
    </source>
</evidence>
<organism evidence="3">
    <name type="scientific">Rodentolepis nana</name>
    <name type="common">Dwarf tapeworm</name>
    <name type="synonym">Hymenolepis nana</name>
    <dbReference type="NCBI Taxonomy" id="102285"/>
    <lineage>
        <taxon>Eukaryota</taxon>
        <taxon>Metazoa</taxon>
        <taxon>Spiralia</taxon>
        <taxon>Lophotrochozoa</taxon>
        <taxon>Platyhelminthes</taxon>
        <taxon>Cestoda</taxon>
        <taxon>Eucestoda</taxon>
        <taxon>Cyclophyllidea</taxon>
        <taxon>Hymenolepididae</taxon>
        <taxon>Rodentolepis</taxon>
    </lineage>
</organism>
<evidence type="ECO:0000313" key="1">
    <source>
        <dbReference type="EMBL" id="VDO00280.1"/>
    </source>
</evidence>
<keyword evidence="2" id="KW-1185">Reference proteome</keyword>
<sequence>MTHPFGSSQSNTSSACLWFKVRPTASFMYRTRPTCKLKILRGHITQGSPVRLFKSF</sequence>
<reference evidence="3" key="1">
    <citation type="submission" date="2017-02" db="UniProtKB">
        <authorList>
            <consortium name="WormBaseParasite"/>
        </authorList>
    </citation>
    <scope>IDENTIFICATION</scope>
</reference>
<name>A0A0R3TBI3_RODNA</name>
<evidence type="ECO:0000313" key="2">
    <source>
        <dbReference type="Proteomes" id="UP000278807"/>
    </source>
</evidence>
<accession>A0A0R3TBI3</accession>
<dbReference type="WBParaSite" id="HNAJ_0000442201-mRNA-1">
    <property type="protein sequence ID" value="HNAJ_0000442201-mRNA-1"/>
    <property type="gene ID" value="HNAJ_0000442201"/>
</dbReference>
<dbReference type="Proteomes" id="UP000278807">
    <property type="component" value="Unassembled WGS sequence"/>
</dbReference>